<dbReference type="PANTHER" id="PTHR42879">
    <property type="entry name" value="3-OXOACYL-(ACYL-CARRIER-PROTEIN) REDUCTASE"/>
    <property type="match status" value="1"/>
</dbReference>
<proteinExistence type="inferred from homology"/>
<evidence type="ECO:0000256" key="1">
    <source>
        <dbReference type="ARBA" id="ARBA00006484"/>
    </source>
</evidence>
<protein>
    <submittedName>
        <fullName evidence="3">SDR family oxidoreductase</fullName>
    </submittedName>
</protein>
<dbReference type="PANTHER" id="PTHR42879:SF2">
    <property type="entry name" value="3-OXOACYL-[ACYL-CARRIER-PROTEIN] REDUCTASE FABG"/>
    <property type="match status" value="1"/>
</dbReference>
<dbReference type="InterPro" id="IPR050259">
    <property type="entry name" value="SDR"/>
</dbReference>
<dbReference type="PRINTS" id="PR00081">
    <property type="entry name" value="GDHRDH"/>
</dbReference>
<sequence>MPKLDQRVAIITGASAGLGRSFAQVLAREGAKAVLVARRAEALEALVAEIEGEGGQAIAVQADLTEADAAEHVLDAATEAFGTPDILINNAGMADAGFATKLSLDTINKVIDLDFRAPFLLSRGLADRLIAREMPGWIVNLSSIGSRYYAPKSASALYCSCKAGLIRMTETLAIEWAEYGINVNAIAPGLFESEMTEGFIARKGDRVREGFPRKRFGQPSDLASTLLYLVDPASRCVTGTCIIVDDAQTPR</sequence>
<reference evidence="3 4" key="1">
    <citation type="submission" date="2020-09" db="EMBL/GenBank/DDBJ databases">
        <title>Complete genome sequence of altererythrobacter flavus SS-21NJ, isolated from Dongying oil sludge in Shandong province.</title>
        <authorList>
            <person name="Sun S."/>
            <person name="Zhang Z."/>
        </authorList>
    </citation>
    <scope>NUCLEOTIDE SEQUENCE [LARGE SCALE GENOMIC DNA]</scope>
    <source>
        <strain evidence="3 4">SS-21NJ</strain>
    </source>
</reference>
<evidence type="ECO:0000313" key="3">
    <source>
        <dbReference type="EMBL" id="QSB45355.1"/>
    </source>
</evidence>
<dbReference type="CDD" id="cd05233">
    <property type="entry name" value="SDR_c"/>
    <property type="match status" value="1"/>
</dbReference>
<dbReference type="EMBL" id="CP061510">
    <property type="protein sequence ID" value="QSB45355.1"/>
    <property type="molecule type" value="Genomic_DNA"/>
</dbReference>
<dbReference type="SUPFAM" id="SSF51735">
    <property type="entry name" value="NAD(P)-binding Rossmann-fold domains"/>
    <property type="match status" value="1"/>
</dbReference>
<dbReference type="Proteomes" id="UP000663637">
    <property type="component" value="Chromosome"/>
</dbReference>
<accession>A0ABX7KF07</accession>
<name>A0ABX7KF07_9SPHN</name>
<evidence type="ECO:0000256" key="2">
    <source>
        <dbReference type="RuleBase" id="RU000363"/>
    </source>
</evidence>
<comment type="similarity">
    <text evidence="1 2">Belongs to the short-chain dehydrogenases/reductases (SDR) family.</text>
</comment>
<dbReference type="RefSeq" id="WP_102154989.1">
    <property type="nucleotide sequence ID" value="NZ_CP061510.1"/>
</dbReference>
<dbReference type="Pfam" id="PF00106">
    <property type="entry name" value="adh_short"/>
    <property type="match status" value="1"/>
</dbReference>
<evidence type="ECO:0000313" key="4">
    <source>
        <dbReference type="Proteomes" id="UP000663637"/>
    </source>
</evidence>
<dbReference type="InterPro" id="IPR036291">
    <property type="entry name" value="NAD(P)-bd_dom_sf"/>
</dbReference>
<dbReference type="InterPro" id="IPR002347">
    <property type="entry name" value="SDR_fam"/>
</dbReference>
<keyword evidence="4" id="KW-1185">Reference proteome</keyword>
<dbReference type="Gene3D" id="3.40.50.720">
    <property type="entry name" value="NAD(P)-binding Rossmann-like Domain"/>
    <property type="match status" value="1"/>
</dbReference>
<dbReference type="PRINTS" id="PR00080">
    <property type="entry name" value="SDRFAMILY"/>
</dbReference>
<organism evidence="3 4">
    <name type="scientific">Tsuneonella flava</name>
    <dbReference type="NCBI Taxonomy" id="2055955"/>
    <lineage>
        <taxon>Bacteria</taxon>
        <taxon>Pseudomonadati</taxon>
        <taxon>Pseudomonadota</taxon>
        <taxon>Alphaproteobacteria</taxon>
        <taxon>Sphingomonadales</taxon>
        <taxon>Erythrobacteraceae</taxon>
        <taxon>Tsuneonella</taxon>
    </lineage>
</organism>
<gene>
    <name evidence="3" type="ORF">IDJ81_04320</name>
</gene>